<gene>
    <name evidence="2" type="ORF">SAMN05216203_0206</name>
</gene>
<evidence type="ECO:0000313" key="3">
    <source>
        <dbReference type="Proteomes" id="UP000198644"/>
    </source>
</evidence>
<name>A0A1I6GKM8_9GAMM</name>
<organism evidence="2 3">
    <name type="scientific">Marinobacter daqiaonensis</name>
    <dbReference type="NCBI Taxonomy" id="650891"/>
    <lineage>
        <taxon>Bacteria</taxon>
        <taxon>Pseudomonadati</taxon>
        <taxon>Pseudomonadota</taxon>
        <taxon>Gammaproteobacteria</taxon>
        <taxon>Pseudomonadales</taxon>
        <taxon>Marinobacteraceae</taxon>
        <taxon>Marinobacter</taxon>
    </lineage>
</organism>
<dbReference type="EMBL" id="FOYW01000001">
    <property type="protein sequence ID" value="SFR42701.1"/>
    <property type="molecule type" value="Genomic_DNA"/>
</dbReference>
<sequence>MKKTERRGHIRTALNARVSVEHETLGKSIFSTRDISDGGIFVVVEDQQFTPDMGDLVTVQVQGLPIPAPELRMVVVRKTVDGFGLQFADHQDD</sequence>
<proteinExistence type="predicted"/>
<dbReference type="Gene3D" id="2.40.10.220">
    <property type="entry name" value="predicted glycosyltransferase like domains"/>
    <property type="match status" value="1"/>
</dbReference>
<dbReference type="GO" id="GO:0035438">
    <property type="term" value="F:cyclic-di-GMP binding"/>
    <property type="evidence" value="ECO:0007669"/>
    <property type="project" value="InterPro"/>
</dbReference>
<evidence type="ECO:0000259" key="1">
    <source>
        <dbReference type="Pfam" id="PF07238"/>
    </source>
</evidence>
<keyword evidence="3" id="KW-1185">Reference proteome</keyword>
<dbReference type="AlphaFoldDB" id="A0A1I6GKM8"/>
<feature type="domain" description="PilZ" evidence="1">
    <location>
        <begin position="5"/>
        <end position="90"/>
    </location>
</feature>
<protein>
    <submittedName>
        <fullName evidence="2">PilZ domain-containing protein</fullName>
    </submittedName>
</protein>
<dbReference type="InterPro" id="IPR009875">
    <property type="entry name" value="PilZ_domain"/>
</dbReference>
<dbReference type="SUPFAM" id="SSF141371">
    <property type="entry name" value="PilZ domain-like"/>
    <property type="match status" value="1"/>
</dbReference>
<accession>A0A1I6GKM8</accession>
<dbReference type="Proteomes" id="UP000198644">
    <property type="component" value="Unassembled WGS sequence"/>
</dbReference>
<reference evidence="2 3" key="1">
    <citation type="submission" date="2016-10" db="EMBL/GenBank/DDBJ databases">
        <authorList>
            <person name="de Groot N.N."/>
        </authorList>
    </citation>
    <scope>NUCLEOTIDE SEQUENCE [LARGE SCALE GENOMIC DNA]</scope>
    <source>
        <strain evidence="2 3">CGMCC 1.9167</strain>
    </source>
</reference>
<dbReference type="RefSeq" id="WP_092008457.1">
    <property type="nucleotide sequence ID" value="NZ_FOYW01000001.1"/>
</dbReference>
<dbReference type="STRING" id="650891.SAMN05216203_0206"/>
<dbReference type="Pfam" id="PF07238">
    <property type="entry name" value="PilZ"/>
    <property type="match status" value="1"/>
</dbReference>
<dbReference type="OrthoDB" id="7063880at2"/>
<evidence type="ECO:0000313" key="2">
    <source>
        <dbReference type="EMBL" id="SFR42701.1"/>
    </source>
</evidence>